<proteinExistence type="predicted"/>
<evidence type="ECO:0000313" key="7">
    <source>
        <dbReference type="EMBL" id="MFC7363505.1"/>
    </source>
</evidence>
<evidence type="ECO:0000313" key="8">
    <source>
        <dbReference type="Proteomes" id="UP001596524"/>
    </source>
</evidence>
<comment type="caution">
    <text evidence="7">The sequence shown here is derived from an EMBL/GenBank/DDBJ whole genome shotgun (WGS) entry which is preliminary data.</text>
</comment>
<dbReference type="RefSeq" id="WP_255893122.1">
    <property type="nucleotide sequence ID" value="NZ_JAFMZM010000009.1"/>
</dbReference>
<evidence type="ECO:0000256" key="1">
    <source>
        <dbReference type="ARBA" id="ARBA00004651"/>
    </source>
</evidence>
<sequence>MTQMMSRVMSRARSRPQPRTLLVLLACAAACVAPLVLPDLTFFMRMVMAAIVVTGLSILMGYSGQASLGQGAFVAAGALTVAVGTTRFDLPPLLALLAAPAVAAGFAALVGVPLLRLHGHYLAFGTLALLLMVQTAMSTFDVLGGALGVSGIPPLGVGDRVVVGQLPYVYLALGCLGLVLLVSHRTVHSRFGRGIQALAGSQTAAESAGVPVNRSKVVIFALSAGFAGLAGALSAFFTPYVSPDSFPAAESFTFVIMAVVGGLGTIWGGVVGAVIVSVLLQVLNTISSQPGLPPTAAPIMQYATYGTLLVLALLFMPRGVVPSVDAGVGRLLTRPRVEVPG</sequence>
<dbReference type="Proteomes" id="UP001596524">
    <property type="component" value="Unassembled WGS sequence"/>
</dbReference>
<dbReference type="InterPro" id="IPR001851">
    <property type="entry name" value="ABC_transp_permease"/>
</dbReference>
<evidence type="ECO:0000256" key="6">
    <source>
        <dbReference type="SAM" id="Phobius"/>
    </source>
</evidence>
<accession>A0ABW2NCA0</accession>
<feature type="transmembrane region" description="Helical" evidence="6">
    <location>
        <begin position="42"/>
        <end position="61"/>
    </location>
</feature>
<feature type="transmembrane region" description="Helical" evidence="6">
    <location>
        <begin position="217"/>
        <end position="240"/>
    </location>
</feature>
<feature type="transmembrane region" description="Helical" evidence="6">
    <location>
        <begin position="252"/>
        <end position="283"/>
    </location>
</feature>
<keyword evidence="5 6" id="KW-0472">Membrane</keyword>
<evidence type="ECO:0000256" key="3">
    <source>
        <dbReference type="ARBA" id="ARBA00022692"/>
    </source>
</evidence>
<evidence type="ECO:0000256" key="4">
    <source>
        <dbReference type="ARBA" id="ARBA00022989"/>
    </source>
</evidence>
<evidence type="ECO:0000256" key="2">
    <source>
        <dbReference type="ARBA" id="ARBA00022475"/>
    </source>
</evidence>
<keyword evidence="3 6" id="KW-0812">Transmembrane</keyword>
<evidence type="ECO:0000256" key="5">
    <source>
        <dbReference type="ARBA" id="ARBA00023136"/>
    </source>
</evidence>
<feature type="transmembrane region" description="Helical" evidence="6">
    <location>
        <begin position="68"/>
        <end position="88"/>
    </location>
</feature>
<keyword evidence="4 6" id="KW-1133">Transmembrane helix</keyword>
<name>A0ABW2NCA0_9ACTN</name>
<dbReference type="CDD" id="cd06581">
    <property type="entry name" value="TM_PBP1_LivM_like"/>
    <property type="match status" value="1"/>
</dbReference>
<dbReference type="PANTHER" id="PTHR30482">
    <property type="entry name" value="HIGH-AFFINITY BRANCHED-CHAIN AMINO ACID TRANSPORT SYSTEM PERMEASE"/>
    <property type="match status" value="1"/>
</dbReference>
<reference evidence="8" key="1">
    <citation type="journal article" date="2019" name="Int. J. Syst. Evol. Microbiol.">
        <title>The Global Catalogue of Microorganisms (GCM) 10K type strain sequencing project: providing services to taxonomists for standard genome sequencing and annotation.</title>
        <authorList>
            <consortium name="The Broad Institute Genomics Platform"/>
            <consortium name="The Broad Institute Genome Sequencing Center for Infectious Disease"/>
            <person name="Wu L."/>
            <person name="Ma J."/>
        </authorList>
    </citation>
    <scope>NUCLEOTIDE SEQUENCE [LARGE SCALE GENOMIC DNA]</scope>
    <source>
        <strain evidence="8">FCH27</strain>
    </source>
</reference>
<keyword evidence="2" id="KW-1003">Cell membrane</keyword>
<dbReference type="EMBL" id="JBHTCH010000031">
    <property type="protein sequence ID" value="MFC7363505.1"/>
    <property type="molecule type" value="Genomic_DNA"/>
</dbReference>
<dbReference type="InterPro" id="IPR043428">
    <property type="entry name" value="LivM-like"/>
</dbReference>
<feature type="transmembrane region" description="Helical" evidence="6">
    <location>
        <begin position="167"/>
        <end position="183"/>
    </location>
</feature>
<protein>
    <submittedName>
        <fullName evidence="7">Branched-chain amino acid ABC transporter permease</fullName>
    </submittedName>
</protein>
<feature type="transmembrane region" description="Helical" evidence="6">
    <location>
        <begin position="94"/>
        <end position="115"/>
    </location>
</feature>
<keyword evidence="8" id="KW-1185">Reference proteome</keyword>
<comment type="subcellular location">
    <subcellularLocation>
        <location evidence="1">Cell membrane</location>
        <topology evidence="1">Multi-pass membrane protein</topology>
    </subcellularLocation>
</comment>
<dbReference type="Pfam" id="PF02653">
    <property type="entry name" value="BPD_transp_2"/>
    <property type="match status" value="1"/>
</dbReference>
<dbReference type="PANTHER" id="PTHR30482:SF10">
    <property type="entry name" value="HIGH-AFFINITY BRANCHED-CHAIN AMINO ACID TRANSPORT PROTEIN BRAE"/>
    <property type="match status" value="1"/>
</dbReference>
<feature type="transmembrane region" description="Helical" evidence="6">
    <location>
        <begin position="122"/>
        <end position="147"/>
    </location>
</feature>
<organism evidence="7 8">
    <name type="scientific">Nocardioides astragali</name>
    <dbReference type="NCBI Taxonomy" id="1776736"/>
    <lineage>
        <taxon>Bacteria</taxon>
        <taxon>Bacillati</taxon>
        <taxon>Actinomycetota</taxon>
        <taxon>Actinomycetes</taxon>
        <taxon>Propionibacteriales</taxon>
        <taxon>Nocardioidaceae</taxon>
        <taxon>Nocardioides</taxon>
    </lineage>
</organism>
<gene>
    <name evidence="7" type="ORF">ACFQO6_24760</name>
</gene>